<dbReference type="EMBL" id="LSRS01000008">
    <property type="protein sequence ID" value="KAF1083976.1"/>
    <property type="molecule type" value="Genomic_DNA"/>
</dbReference>
<reference evidence="1" key="1">
    <citation type="submission" date="2016-02" db="EMBL/GenBank/DDBJ databases">
        <title>Draft Genome Sequence of Sporotomaculum syntrophicum Strain FB, a Syntrophic Benzoate Degrader.</title>
        <authorList>
            <person name="Nobu M.K."/>
            <person name="Narihiro T."/>
            <person name="Qiu Y.-L."/>
            <person name="Ohashi A."/>
            <person name="Liu W.-T."/>
            <person name="Yuji S."/>
        </authorList>
    </citation>
    <scope>NUCLEOTIDE SEQUENCE</scope>
    <source>
        <strain evidence="1">FB</strain>
    </source>
</reference>
<accession>A0A9D2WNF1</accession>
<protein>
    <submittedName>
        <fullName evidence="1">Uncharacterized protein</fullName>
    </submittedName>
</protein>
<sequence length="100" mass="10888">MSITILSSLGRLAGLLTCCHFKKLASTSTAYAAGCHGRQAFPTSVRDVLRMGRLVVEWGESLLHRYSSEDLDNVQVFTAATENSYMTERQIGRLSGGGSF</sequence>
<dbReference type="AlphaFoldDB" id="A0A9D2WNF1"/>
<evidence type="ECO:0000313" key="2">
    <source>
        <dbReference type="Proteomes" id="UP000798488"/>
    </source>
</evidence>
<evidence type="ECO:0000313" key="1">
    <source>
        <dbReference type="EMBL" id="KAF1083976.1"/>
    </source>
</evidence>
<comment type="caution">
    <text evidence="1">The sequence shown here is derived from an EMBL/GenBank/DDBJ whole genome shotgun (WGS) entry which is preliminary data.</text>
</comment>
<gene>
    <name evidence="1" type="ORF">SPSYN_02888</name>
</gene>
<name>A0A9D2WNF1_9FIRM</name>
<proteinExistence type="predicted"/>
<dbReference type="Proteomes" id="UP000798488">
    <property type="component" value="Unassembled WGS sequence"/>
</dbReference>
<organism evidence="1 2">
    <name type="scientific">Sporotomaculum syntrophicum</name>
    <dbReference type="NCBI Taxonomy" id="182264"/>
    <lineage>
        <taxon>Bacteria</taxon>
        <taxon>Bacillati</taxon>
        <taxon>Bacillota</taxon>
        <taxon>Clostridia</taxon>
        <taxon>Eubacteriales</taxon>
        <taxon>Desulfallaceae</taxon>
        <taxon>Sporotomaculum</taxon>
    </lineage>
</organism>
<keyword evidence="2" id="KW-1185">Reference proteome</keyword>